<name>A0A2K1IN15_PHYPA</name>
<dbReference type="AlphaFoldDB" id="A0A2K1IN15"/>
<proteinExistence type="predicted"/>
<organism evidence="2">
    <name type="scientific">Physcomitrium patens</name>
    <name type="common">Spreading-leaved earth moss</name>
    <name type="synonym">Physcomitrella patens</name>
    <dbReference type="NCBI Taxonomy" id="3218"/>
    <lineage>
        <taxon>Eukaryota</taxon>
        <taxon>Viridiplantae</taxon>
        <taxon>Streptophyta</taxon>
        <taxon>Embryophyta</taxon>
        <taxon>Bryophyta</taxon>
        <taxon>Bryophytina</taxon>
        <taxon>Bryopsida</taxon>
        <taxon>Funariidae</taxon>
        <taxon>Funariales</taxon>
        <taxon>Funariaceae</taxon>
        <taxon>Physcomitrium</taxon>
    </lineage>
</organism>
<dbReference type="Gramene" id="Pp3c22_10620V3.2">
    <property type="protein sequence ID" value="Pp3c22_10620V3.2"/>
    <property type="gene ID" value="Pp3c22_10620"/>
</dbReference>
<reference evidence="2 4" key="2">
    <citation type="journal article" date="2018" name="Plant J.">
        <title>The Physcomitrella patens chromosome-scale assembly reveals moss genome structure and evolution.</title>
        <authorList>
            <person name="Lang D."/>
            <person name="Ullrich K.K."/>
            <person name="Murat F."/>
            <person name="Fuchs J."/>
            <person name="Jenkins J."/>
            <person name="Haas F.B."/>
            <person name="Piednoel M."/>
            <person name="Gundlach H."/>
            <person name="Van Bel M."/>
            <person name="Meyberg R."/>
            <person name="Vives C."/>
            <person name="Morata J."/>
            <person name="Symeonidi A."/>
            <person name="Hiss M."/>
            <person name="Muchero W."/>
            <person name="Kamisugi Y."/>
            <person name="Saleh O."/>
            <person name="Blanc G."/>
            <person name="Decker E.L."/>
            <person name="van Gessel N."/>
            <person name="Grimwood J."/>
            <person name="Hayes R.D."/>
            <person name="Graham S.W."/>
            <person name="Gunter L.E."/>
            <person name="McDaniel S.F."/>
            <person name="Hoernstein S.N.W."/>
            <person name="Larsson A."/>
            <person name="Li F.W."/>
            <person name="Perroud P.F."/>
            <person name="Phillips J."/>
            <person name="Ranjan P."/>
            <person name="Rokshar D.S."/>
            <person name="Rothfels C.J."/>
            <person name="Schneider L."/>
            <person name="Shu S."/>
            <person name="Stevenson D.W."/>
            <person name="Thummler F."/>
            <person name="Tillich M."/>
            <person name="Villarreal Aguilar J.C."/>
            <person name="Widiez T."/>
            <person name="Wong G.K."/>
            <person name="Wymore A."/>
            <person name="Zhang Y."/>
            <person name="Zimmer A.D."/>
            <person name="Quatrano R.S."/>
            <person name="Mayer K.F.X."/>
            <person name="Goodstein D."/>
            <person name="Casacuberta J.M."/>
            <person name="Vandepoele K."/>
            <person name="Reski R."/>
            <person name="Cuming A.C."/>
            <person name="Tuskan G.A."/>
            <person name="Maumus F."/>
            <person name="Salse J."/>
            <person name="Schmutz J."/>
            <person name="Rensing S.A."/>
        </authorList>
    </citation>
    <scope>NUCLEOTIDE SEQUENCE [LARGE SCALE GENOMIC DNA]</scope>
    <source>
        <strain evidence="3 4">cv. Gransden 2004</strain>
    </source>
</reference>
<dbReference type="EnsemblPlants" id="Pp3c22_10620V3.2">
    <property type="protein sequence ID" value="Pp3c22_10620V3.2"/>
    <property type="gene ID" value="Pp3c22_10620"/>
</dbReference>
<feature type="compositionally biased region" description="Basic and acidic residues" evidence="1">
    <location>
        <begin position="26"/>
        <end position="39"/>
    </location>
</feature>
<sequence>MASSGTDSRTEEIFKPIEPQSADDTTESHGRREDLTADMDVKAPGIMQRMAEEVQAIAVELWPDFLSTKK</sequence>
<dbReference type="InParanoid" id="A0A2K1IN15"/>
<dbReference type="PaxDb" id="3218-PP1S121_72V6.1"/>
<accession>A0A2K1IN15</accession>
<dbReference type="EMBL" id="ABEU02000022">
    <property type="protein sequence ID" value="PNR30669.1"/>
    <property type="molecule type" value="Genomic_DNA"/>
</dbReference>
<keyword evidence="4" id="KW-1185">Reference proteome</keyword>
<evidence type="ECO:0000256" key="1">
    <source>
        <dbReference type="SAM" id="MobiDB-lite"/>
    </source>
</evidence>
<reference evidence="3" key="3">
    <citation type="submission" date="2020-12" db="UniProtKB">
        <authorList>
            <consortium name="EnsemblPlants"/>
        </authorList>
    </citation>
    <scope>IDENTIFICATION</scope>
</reference>
<evidence type="ECO:0000313" key="3">
    <source>
        <dbReference type="EnsemblPlants" id="Pp3c22_10620V3.1"/>
    </source>
</evidence>
<dbReference type="EnsemblPlants" id="Pp3c22_10620V3.1">
    <property type="protein sequence ID" value="Pp3c22_10620V3.1"/>
    <property type="gene ID" value="Pp3c22_10620"/>
</dbReference>
<dbReference type="Gramene" id="Pp3c22_10620V3.1">
    <property type="protein sequence ID" value="Pp3c22_10620V3.1"/>
    <property type="gene ID" value="Pp3c22_10620"/>
</dbReference>
<protein>
    <submittedName>
        <fullName evidence="2 3">Uncharacterized protein</fullName>
    </submittedName>
</protein>
<gene>
    <name evidence="2" type="ORF">PHYPA_026985</name>
</gene>
<dbReference type="Proteomes" id="UP000006727">
    <property type="component" value="Chromosome 22"/>
</dbReference>
<evidence type="ECO:0000313" key="2">
    <source>
        <dbReference type="EMBL" id="PNR30669.1"/>
    </source>
</evidence>
<reference evidence="2 4" key="1">
    <citation type="journal article" date="2008" name="Science">
        <title>The Physcomitrella genome reveals evolutionary insights into the conquest of land by plants.</title>
        <authorList>
            <person name="Rensing S."/>
            <person name="Lang D."/>
            <person name="Zimmer A."/>
            <person name="Terry A."/>
            <person name="Salamov A."/>
            <person name="Shapiro H."/>
            <person name="Nishiyama T."/>
            <person name="Perroud P.-F."/>
            <person name="Lindquist E."/>
            <person name="Kamisugi Y."/>
            <person name="Tanahashi T."/>
            <person name="Sakakibara K."/>
            <person name="Fujita T."/>
            <person name="Oishi K."/>
            <person name="Shin-I T."/>
            <person name="Kuroki Y."/>
            <person name="Toyoda A."/>
            <person name="Suzuki Y."/>
            <person name="Hashimoto A."/>
            <person name="Yamaguchi K."/>
            <person name="Sugano A."/>
            <person name="Kohara Y."/>
            <person name="Fujiyama A."/>
            <person name="Anterola A."/>
            <person name="Aoki S."/>
            <person name="Ashton N."/>
            <person name="Barbazuk W.B."/>
            <person name="Barker E."/>
            <person name="Bennetzen J."/>
            <person name="Bezanilla M."/>
            <person name="Blankenship R."/>
            <person name="Cho S.H."/>
            <person name="Dutcher S."/>
            <person name="Estelle M."/>
            <person name="Fawcett J.A."/>
            <person name="Gundlach H."/>
            <person name="Hanada K."/>
            <person name="Heyl A."/>
            <person name="Hicks K.A."/>
            <person name="Hugh J."/>
            <person name="Lohr M."/>
            <person name="Mayer K."/>
            <person name="Melkozernov A."/>
            <person name="Murata T."/>
            <person name="Nelson D."/>
            <person name="Pils B."/>
            <person name="Prigge M."/>
            <person name="Reiss B."/>
            <person name="Renner T."/>
            <person name="Rombauts S."/>
            <person name="Rushton P."/>
            <person name="Sanderfoot A."/>
            <person name="Schween G."/>
            <person name="Shiu S.-H."/>
            <person name="Stueber K."/>
            <person name="Theodoulou F.L."/>
            <person name="Tu H."/>
            <person name="Van de Peer Y."/>
            <person name="Verrier P.J."/>
            <person name="Waters E."/>
            <person name="Wood A."/>
            <person name="Yang L."/>
            <person name="Cove D."/>
            <person name="Cuming A."/>
            <person name="Hasebe M."/>
            <person name="Lucas S."/>
            <person name="Mishler D.B."/>
            <person name="Reski R."/>
            <person name="Grigoriev I."/>
            <person name="Quatrano R.S."/>
            <person name="Boore J.L."/>
        </authorList>
    </citation>
    <scope>NUCLEOTIDE SEQUENCE [LARGE SCALE GENOMIC DNA]</scope>
    <source>
        <strain evidence="3 4">cv. Gransden 2004</strain>
    </source>
</reference>
<feature type="region of interest" description="Disordered" evidence="1">
    <location>
        <begin position="1"/>
        <end position="39"/>
    </location>
</feature>
<evidence type="ECO:0000313" key="4">
    <source>
        <dbReference type="Proteomes" id="UP000006727"/>
    </source>
</evidence>